<protein>
    <submittedName>
        <fullName evidence="1">Uncharacterized protein</fullName>
    </submittedName>
</protein>
<dbReference type="EMBL" id="SIHI01000011">
    <property type="protein sequence ID" value="TWT51762.1"/>
    <property type="molecule type" value="Genomic_DNA"/>
</dbReference>
<comment type="caution">
    <text evidence="1">The sequence shown here is derived from an EMBL/GenBank/DDBJ whole genome shotgun (WGS) entry which is preliminary data.</text>
</comment>
<dbReference type="InterPro" id="IPR036390">
    <property type="entry name" value="WH_DNA-bd_sf"/>
</dbReference>
<sequence length="377" mass="42152">MNSTILVTPRNVPGMAQGTKTLVKSVIGVRENVPPSGITVWFNDATLTAERLTSIVKRPVIDGTPEGRMRQRKQSRQYVRDVTRQTSRDRARAILRGLLAEYQDHPRVGLITHRPLLSVLNELGPPFQDRVVKSTYFGSGEERSSNAWYQECDLILVLGTPRVPPQAIKDYLVQVDEQEVACAESVWGDVLWQALTTNRETNHDDDDIGRDVAGDEHTETTEVKTFSGRGYHDPRWREAHRDLVRAQLVQAIGRGRTVLEDGCDVVVVSSGECGLTVIDAPVPYLNDAAMQVYREVQQLTMENPNKESLGKTIVSSSEIAQRLDLSTVRVRELLRTLESFSLVQRHGQRGGWSIAAHDCSQRPVISSVQETAHVPCR</sequence>
<gene>
    <name evidence="1" type="ORF">KOR42_34490</name>
</gene>
<dbReference type="SUPFAM" id="SSF46785">
    <property type="entry name" value="Winged helix' DNA-binding domain"/>
    <property type="match status" value="1"/>
</dbReference>
<proteinExistence type="predicted"/>
<reference evidence="1 2" key="1">
    <citation type="submission" date="2019-02" db="EMBL/GenBank/DDBJ databases">
        <title>Deep-cultivation of Planctomycetes and their phenomic and genomic characterization uncovers novel biology.</title>
        <authorList>
            <person name="Wiegand S."/>
            <person name="Jogler M."/>
            <person name="Boedeker C."/>
            <person name="Pinto D."/>
            <person name="Vollmers J."/>
            <person name="Rivas-Marin E."/>
            <person name="Kohn T."/>
            <person name="Peeters S.H."/>
            <person name="Heuer A."/>
            <person name="Rast P."/>
            <person name="Oberbeckmann S."/>
            <person name="Bunk B."/>
            <person name="Jeske O."/>
            <person name="Meyerdierks A."/>
            <person name="Storesund J.E."/>
            <person name="Kallscheuer N."/>
            <person name="Luecker S."/>
            <person name="Lage O.M."/>
            <person name="Pohl T."/>
            <person name="Merkel B.J."/>
            <person name="Hornburger P."/>
            <person name="Mueller R.-W."/>
            <person name="Bruemmer F."/>
            <person name="Labrenz M."/>
            <person name="Spormann A.M."/>
            <person name="Op Den Camp H."/>
            <person name="Overmann J."/>
            <person name="Amann R."/>
            <person name="Jetten M.S.M."/>
            <person name="Mascher T."/>
            <person name="Medema M.H."/>
            <person name="Devos D.P."/>
            <person name="Kaster A.-K."/>
            <person name="Ovreas L."/>
            <person name="Rohde M."/>
            <person name="Galperin M.Y."/>
            <person name="Jogler C."/>
        </authorList>
    </citation>
    <scope>NUCLEOTIDE SEQUENCE [LARGE SCALE GENOMIC DNA]</scope>
    <source>
        <strain evidence="1 2">KOR42</strain>
    </source>
</reference>
<accession>A0A5C5WPI6</accession>
<keyword evidence="2" id="KW-1185">Reference proteome</keyword>
<evidence type="ECO:0000313" key="2">
    <source>
        <dbReference type="Proteomes" id="UP000317243"/>
    </source>
</evidence>
<dbReference type="Proteomes" id="UP000317243">
    <property type="component" value="Unassembled WGS sequence"/>
</dbReference>
<dbReference type="OrthoDB" id="228140at2"/>
<evidence type="ECO:0000313" key="1">
    <source>
        <dbReference type="EMBL" id="TWT51762.1"/>
    </source>
</evidence>
<name>A0A5C5WPI6_9PLAN</name>
<dbReference type="RefSeq" id="WP_146510899.1">
    <property type="nucleotide sequence ID" value="NZ_SIHI01000011.1"/>
</dbReference>
<dbReference type="AlphaFoldDB" id="A0A5C5WPI6"/>
<organism evidence="1 2">
    <name type="scientific">Thalassoglobus neptunius</name>
    <dbReference type="NCBI Taxonomy" id="1938619"/>
    <lineage>
        <taxon>Bacteria</taxon>
        <taxon>Pseudomonadati</taxon>
        <taxon>Planctomycetota</taxon>
        <taxon>Planctomycetia</taxon>
        <taxon>Planctomycetales</taxon>
        <taxon>Planctomycetaceae</taxon>
        <taxon>Thalassoglobus</taxon>
    </lineage>
</organism>